<dbReference type="GO" id="GO:0003677">
    <property type="term" value="F:DNA binding"/>
    <property type="evidence" value="ECO:0007669"/>
    <property type="project" value="UniProtKB-KW"/>
</dbReference>
<dbReference type="EMBL" id="CP136890">
    <property type="protein sequence ID" value="WOK94712.1"/>
    <property type="molecule type" value="Genomic_DNA"/>
</dbReference>
<organism evidence="8 9">
    <name type="scientific">Canna indica</name>
    <name type="common">Indian-shot</name>
    <dbReference type="NCBI Taxonomy" id="4628"/>
    <lineage>
        <taxon>Eukaryota</taxon>
        <taxon>Viridiplantae</taxon>
        <taxon>Streptophyta</taxon>
        <taxon>Embryophyta</taxon>
        <taxon>Tracheophyta</taxon>
        <taxon>Spermatophyta</taxon>
        <taxon>Magnoliopsida</taxon>
        <taxon>Liliopsida</taxon>
        <taxon>Zingiberales</taxon>
        <taxon>Cannaceae</taxon>
        <taxon>Canna</taxon>
    </lineage>
</organism>
<feature type="domain" description="C3H1-type" evidence="7">
    <location>
        <begin position="87"/>
        <end position="115"/>
    </location>
</feature>
<sequence>MEPIEPNPRQEERRDDPETGLEGPMWRMELGGGEPAPYPERQGRPDCAYYMRTGRCGFGDGCRYNHPHQRGTVAEAAIVGSPEHTEPIIRPACKYFVKHGTCKFGDLCKFKHPKQDGYFPLSSLNKCGYPLRPGEKDCSYYVRTGCCKFGLTCKFNHPELSLAPNSLPASPAYSMVQPPMAPSPQQYPLVTNWEFAPQSMLPASYMQGPYGPVFLFPGIMPDPSLNVFLGTVNPIASSSGQHTAQGESHYGLSTQISSLHPTHTEYYPMMASSVSHSNKSETEHLLPERLDEPECQECKRTSYSELGSRCKYHQPPEYAPPEASCVFNPIGHPRR</sequence>
<feature type="region of interest" description="Disordered" evidence="6">
    <location>
        <begin position="1"/>
        <end position="40"/>
    </location>
</feature>
<dbReference type="Pfam" id="PF00642">
    <property type="entry name" value="zf-CCCH"/>
    <property type="match status" value="3"/>
</dbReference>
<keyword evidence="2 5" id="KW-0863">Zinc-finger</keyword>
<feature type="compositionally biased region" description="Basic and acidic residues" evidence="6">
    <location>
        <begin position="8"/>
        <end position="17"/>
    </location>
</feature>
<feature type="domain" description="C3H1-type" evidence="7">
    <location>
        <begin position="41"/>
        <end position="69"/>
    </location>
</feature>
<evidence type="ECO:0000313" key="9">
    <source>
        <dbReference type="Proteomes" id="UP001327560"/>
    </source>
</evidence>
<dbReference type="Gene3D" id="4.10.1000.10">
    <property type="entry name" value="Zinc finger, CCCH-type"/>
    <property type="match status" value="1"/>
</dbReference>
<reference evidence="8 9" key="1">
    <citation type="submission" date="2023-10" db="EMBL/GenBank/DDBJ databases">
        <title>Chromosome-scale genome assembly provides insights into flower coloration mechanisms of Canna indica.</title>
        <authorList>
            <person name="Li C."/>
        </authorList>
    </citation>
    <scope>NUCLEOTIDE SEQUENCE [LARGE SCALE GENOMIC DNA]</scope>
    <source>
        <tissue evidence="8">Flower</tissue>
    </source>
</reference>
<dbReference type="GO" id="GO:0003729">
    <property type="term" value="F:mRNA binding"/>
    <property type="evidence" value="ECO:0007669"/>
    <property type="project" value="TreeGrafter"/>
</dbReference>
<dbReference type="Proteomes" id="UP001327560">
    <property type="component" value="Chromosome 1"/>
</dbReference>
<dbReference type="SUPFAM" id="SSF90229">
    <property type="entry name" value="CCCH zinc finger"/>
    <property type="match status" value="3"/>
</dbReference>
<evidence type="ECO:0000256" key="1">
    <source>
        <dbReference type="ARBA" id="ARBA00022723"/>
    </source>
</evidence>
<keyword evidence="3 5" id="KW-0862">Zinc</keyword>
<dbReference type="Gene3D" id="2.30.30.1190">
    <property type="match status" value="1"/>
</dbReference>
<gene>
    <name evidence="8" type="ORF">Cni_G03417</name>
</gene>
<accession>A0AAQ3JTL0</accession>
<dbReference type="PANTHER" id="PTHR12506">
    <property type="entry name" value="PROTEIN PHOSPHATASE RELATED"/>
    <property type="match status" value="1"/>
</dbReference>
<protein>
    <submittedName>
        <fullName evidence="8">Zinc finger CCCH domain-containing protein 32-like isoform X3</fullName>
    </submittedName>
</protein>
<feature type="domain" description="C3H1-type" evidence="7">
    <location>
        <begin position="132"/>
        <end position="160"/>
    </location>
</feature>
<evidence type="ECO:0000256" key="4">
    <source>
        <dbReference type="ARBA" id="ARBA00023125"/>
    </source>
</evidence>
<feature type="zinc finger region" description="C3H1-type" evidence="5">
    <location>
        <begin position="87"/>
        <end position="115"/>
    </location>
</feature>
<proteinExistence type="predicted"/>
<dbReference type="GO" id="GO:0008270">
    <property type="term" value="F:zinc ion binding"/>
    <property type="evidence" value="ECO:0007669"/>
    <property type="project" value="UniProtKB-KW"/>
</dbReference>
<keyword evidence="4" id="KW-0238">DNA-binding</keyword>
<evidence type="ECO:0000259" key="7">
    <source>
        <dbReference type="PROSITE" id="PS50103"/>
    </source>
</evidence>
<feature type="zinc finger region" description="C3H1-type" evidence="5">
    <location>
        <begin position="41"/>
        <end position="69"/>
    </location>
</feature>
<dbReference type="InterPro" id="IPR000571">
    <property type="entry name" value="Znf_CCCH"/>
</dbReference>
<dbReference type="AlphaFoldDB" id="A0AAQ3JTL0"/>
<dbReference type="SMART" id="SM00356">
    <property type="entry name" value="ZnF_C3H1"/>
    <property type="match status" value="3"/>
</dbReference>
<feature type="zinc finger region" description="C3H1-type" evidence="5">
    <location>
        <begin position="132"/>
        <end position="160"/>
    </location>
</feature>
<evidence type="ECO:0000256" key="6">
    <source>
        <dbReference type="SAM" id="MobiDB-lite"/>
    </source>
</evidence>
<keyword evidence="9" id="KW-1185">Reference proteome</keyword>
<keyword evidence="1 5" id="KW-0479">Metal-binding</keyword>
<evidence type="ECO:0000313" key="8">
    <source>
        <dbReference type="EMBL" id="WOK94712.1"/>
    </source>
</evidence>
<dbReference type="InterPro" id="IPR050974">
    <property type="entry name" value="Plant_ZF_CCCH"/>
</dbReference>
<dbReference type="InterPro" id="IPR036855">
    <property type="entry name" value="Znf_CCCH_sf"/>
</dbReference>
<evidence type="ECO:0000256" key="3">
    <source>
        <dbReference type="ARBA" id="ARBA00022833"/>
    </source>
</evidence>
<dbReference type="PANTHER" id="PTHR12506:SF41">
    <property type="entry name" value="ZINC FINGER CCCH DOMAIN-CONTAINING PROTEIN 58"/>
    <property type="match status" value="1"/>
</dbReference>
<evidence type="ECO:0000256" key="2">
    <source>
        <dbReference type="ARBA" id="ARBA00022771"/>
    </source>
</evidence>
<dbReference type="PROSITE" id="PS50103">
    <property type="entry name" value="ZF_C3H1"/>
    <property type="match status" value="3"/>
</dbReference>
<name>A0AAQ3JTL0_9LILI</name>
<evidence type="ECO:0000256" key="5">
    <source>
        <dbReference type="PROSITE-ProRule" id="PRU00723"/>
    </source>
</evidence>